<feature type="region of interest" description="Disordered" evidence="2">
    <location>
        <begin position="179"/>
        <end position="198"/>
    </location>
</feature>
<gene>
    <name evidence="4" type="ORF">ElyMa_005443700</name>
</gene>
<evidence type="ECO:0000313" key="4">
    <source>
        <dbReference type="EMBL" id="GFR61954.1"/>
    </source>
</evidence>
<organism evidence="4 5">
    <name type="scientific">Elysia marginata</name>
    <dbReference type="NCBI Taxonomy" id="1093978"/>
    <lineage>
        <taxon>Eukaryota</taxon>
        <taxon>Metazoa</taxon>
        <taxon>Spiralia</taxon>
        <taxon>Lophotrochozoa</taxon>
        <taxon>Mollusca</taxon>
        <taxon>Gastropoda</taxon>
        <taxon>Heterobranchia</taxon>
        <taxon>Euthyneura</taxon>
        <taxon>Panpulmonata</taxon>
        <taxon>Sacoglossa</taxon>
        <taxon>Placobranchoidea</taxon>
        <taxon>Plakobranchidae</taxon>
        <taxon>Elysia</taxon>
    </lineage>
</organism>
<protein>
    <submittedName>
        <fullName evidence="4">Diaphanous-related formin</fullName>
    </submittedName>
</protein>
<dbReference type="GO" id="GO:0005884">
    <property type="term" value="C:actin filament"/>
    <property type="evidence" value="ECO:0007669"/>
    <property type="project" value="TreeGrafter"/>
</dbReference>
<evidence type="ECO:0000259" key="3">
    <source>
        <dbReference type="PROSITE" id="PS51444"/>
    </source>
</evidence>
<name>A0AAV4EMB0_9GAST</name>
<dbReference type="Gene3D" id="6.10.30.30">
    <property type="match status" value="1"/>
</dbReference>
<dbReference type="Proteomes" id="UP000762676">
    <property type="component" value="Unassembled WGS sequence"/>
</dbReference>
<dbReference type="SUPFAM" id="SSF101447">
    <property type="entry name" value="Formin homology 2 domain (FH2 domain)"/>
    <property type="match status" value="1"/>
</dbReference>
<dbReference type="InterPro" id="IPR051412">
    <property type="entry name" value="Formin_Homology_Diaphanous_sf"/>
</dbReference>
<dbReference type="SMART" id="SM00498">
    <property type="entry name" value="FH2"/>
    <property type="match status" value="1"/>
</dbReference>
<dbReference type="EMBL" id="BMAT01010863">
    <property type="protein sequence ID" value="GFR61954.1"/>
    <property type="molecule type" value="Genomic_DNA"/>
</dbReference>
<keyword evidence="1" id="KW-0175">Coiled coil</keyword>
<dbReference type="Gene3D" id="1.20.58.2220">
    <property type="entry name" value="Formin, FH2 domain"/>
    <property type="match status" value="1"/>
</dbReference>
<dbReference type="PANTHER" id="PTHR45691:SF6">
    <property type="entry name" value="PROTEIN DIAPHANOUS"/>
    <property type="match status" value="1"/>
</dbReference>
<reference evidence="4 5" key="1">
    <citation type="journal article" date="2021" name="Elife">
        <title>Chloroplast acquisition without the gene transfer in kleptoplastic sea slugs, Plakobranchus ocellatus.</title>
        <authorList>
            <person name="Maeda T."/>
            <person name="Takahashi S."/>
            <person name="Yoshida T."/>
            <person name="Shimamura S."/>
            <person name="Takaki Y."/>
            <person name="Nagai Y."/>
            <person name="Toyoda A."/>
            <person name="Suzuki Y."/>
            <person name="Arimoto A."/>
            <person name="Ishii H."/>
            <person name="Satoh N."/>
            <person name="Nishiyama T."/>
            <person name="Hasebe M."/>
            <person name="Maruyama T."/>
            <person name="Minagawa J."/>
            <person name="Obokata J."/>
            <person name="Shigenobu S."/>
        </authorList>
    </citation>
    <scope>NUCLEOTIDE SEQUENCE [LARGE SCALE GENOMIC DNA]</scope>
</reference>
<feature type="coiled-coil region" evidence="1">
    <location>
        <begin position="60"/>
        <end position="101"/>
    </location>
</feature>
<dbReference type="Gene3D" id="1.10.238.150">
    <property type="entry name" value="Formin, FH3 diaphanous domain"/>
    <property type="match status" value="1"/>
</dbReference>
<dbReference type="AlphaFoldDB" id="A0AAV4EMB0"/>
<sequence length="462" mass="52337">MNARPQYYKLIEECITQIVLHRSGCDPDFRHTKRFEIDVDPLLSSLTEKSRFEDTGDLSIADISNKLDNALTAKQESEAKAMSLENKVQQYELELTQLKEKLNDGIGANISAALVKGHGGGGNIGGEKKKYSTNTQTKRLNWNKLNPKQLEKDSLWVKLNEAEFESQDIFNNLEAMFSTKAPPKREQTDTGEKKPAKKGKELKVLDMKSGQNLSILLGSIKIPYEEIRRRIITVDEENLTAGMLEQLIKYMPEPEEIKRLAELKDEYNDMAEPEQFAVTMSSIKRLGPRLNTMLFKMRFPELVADIKPDLVAATEACDEVRNSQKFAKLLELLLLMGNYLNTGSRNAQSIGFDISFLTKLENTKSQDGSTTMLHFLAQVLEEKHPDILGFIEETIHIDKAARVSSETLQKNVASMGKQLKQLETDLKGNKAVQPEDRFPEVMKISFTVEAAQYNQAVMYNHR</sequence>
<feature type="compositionally biased region" description="Basic and acidic residues" evidence="2">
    <location>
        <begin position="183"/>
        <end position="198"/>
    </location>
</feature>
<dbReference type="InterPro" id="IPR016024">
    <property type="entry name" value="ARM-type_fold"/>
</dbReference>
<evidence type="ECO:0000313" key="5">
    <source>
        <dbReference type="Proteomes" id="UP000762676"/>
    </source>
</evidence>
<proteinExistence type="predicted"/>
<dbReference type="GO" id="GO:0003779">
    <property type="term" value="F:actin binding"/>
    <property type="evidence" value="ECO:0007669"/>
    <property type="project" value="InterPro"/>
</dbReference>
<dbReference type="Pfam" id="PF02181">
    <property type="entry name" value="FH2"/>
    <property type="match status" value="1"/>
</dbReference>
<evidence type="ECO:0000256" key="2">
    <source>
        <dbReference type="SAM" id="MobiDB-lite"/>
    </source>
</evidence>
<dbReference type="SUPFAM" id="SSF48371">
    <property type="entry name" value="ARM repeat"/>
    <property type="match status" value="1"/>
</dbReference>
<dbReference type="InterPro" id="IPR042201">
    <property type="entry name" value="FH2_Formin_sf"/>
</dbReference>
<dbReference type="PROSITE" id="PS51444">
    <property type="entry name" value="FH2"/>
    <property type="match status" value="1"/>
</dbReference>
<keyword evidence="5" id="KW-1185">Reference proteome</keyword>
<dbReference type="PANTHER" id="PTHR45691">
    <property type="entry name" value="PROTEIN DIAPHANOUS"/>
    <property type="match status" value="1"/>
</dbReference>
<accession>A0AAV4EMB0</accession>
<comment type="caution">
    <text evidence="4">The sequence shown here is derived from an EMBL/GenBank/DDBJ whole genome shotgun (WGS) entry which is preliminary data.</text>
</comment>
<dbReference type="InterPro" id="IPR015425">
    <property type="entry name" value="FH2_Formin"/>
</dbReference>
<evidence type="ECO:0000256" key="1">
    <source>
        <dbReference type="SAM" id="Coils"/>
    </source>
</evidence>
<feature type="domain" description="FH2" evidence="3">
    <location>
        <begin position="127"/>
        <end position="462"/>
    </location>
</feature>
<dbReference type="GO" id="GO:0030041">
    <property type="term" value="P:actin filament polymerization"/>
    <property type="evidence" value="ECO:0007669"/>
    <property type="project" value="TreeGrafter"/>
</dbReference>